<dbReference type="Gene3D" id="3.40.50.2000">
    <property type="entry name" value="Glycogen Phosphorylase B"/>
    <property type="match status" value="2"/>
</dbReference>
<dbReference type="GO" id="GO:0016757">
    <property type="term" value="F:glycosyltransferase activity"/>
    <property type="evidence" value="ECO:0007669"/>
    <property type="project" value="InterPro"/>
</dbReference>
<dbReference type="Pfam" id="PF00534">
    <property type="entry name" value="Glycos_transf_1"/>
    <property type="match status" value="1"/>
</dbReference>
<dbReference type="InterPro" id="IPR001296">
    <property type="entry name" value="Glyco_trans_1"/>
</dbReference>
<evidence type="ECO:0000259" key="2">
    <source>
        <dbReference type="Pfam" id="PF13439"/>
    </source>
</evidence>
<evidence type="ECO:0000313" key="4">
    <source>
        <dbReference type="Proteomes" id="UP000000238"/>
    </source>
</evidence>
<dbReference type="GO" id="GO:1901135">
    <property type="term" value="P:carbohydrate derivative metabolic process"/>
    <property type="evidence" value="ECO:0007669"/>
    <property type="project" value="UniProtKB-ARBA"/>
</dbReference>
<dbReference type="STRING" id="349521.HCH_02396"/>
<keyword evidence="3" id="KW-0808">Transferase</keyword>
<dbReference type="Pfam" id="PF13439">
    <property type="entry name" value="Glyco_transf_4"/>
    <property type="match status" value="1"/>
</dbReference>
<sequence>MARAATQSTPEVKYFLGTLDGEGPWCEWSTGIGMSPLPFGRREGRHGRIGLLAVLSAIRFVRERNIDIIYTIGFRSSVLLRVFRWFMPGVKIVQGVRWNPNSTSRLDVWFRRIESCAHRITDAYITNSAAAYNTLLKLGVPRDKLTTAYNGLDAMPSAADSRIQTPPVVITIANLNYRKGYELYLHAISKVVTEVPSAQFIFLGRDDIKGVIQGKISSMNLDGWITYAGFQQDVSSYLRSSSLMVLPSLYCEGCPTSVMEAMSHGVPVVAYAIDGIPELVESGKEGFLIDQVGDIDALADAIVNILRDPELRSELSVAARSKAETSFSIVTCCKSHEVCWNKLISQIEPLAAYDGK</sequence>
<keyword evidence="4" id="KW-1185">Reference proteome</keyword>
<dbReference type="CAZy" id="GT4">
    <property type="family name" value="Glycosyltransferase Family 4"/>
</dbReference>
<protein>
    <submittedName>
        <fullName evidence="3">Glycosyltransferase</fullName>
    </submittedName>
</protein>
<dbReference type="SUPFAM" id="SSF53756">
    <property type="entry name" value="UDP-Glycosyltransferase/glycogen phosphorylase"/>
    <property type="match status" value="1"/>
</dbReference>
<dbReference type="HOGENOM" id="CLU_777944_0_0_6"/>
<dbReference type="InterPro" id="IPR028098">
    <property type="entry name" value="Glyco_trans_4-like_N"/>
</dbReference>
<name>Q2SJG6_HAHCH</name>
<evidence type="ECO:0000313" key="3">
    <source>
        <dbReference type="EMBL" id="ABC29208.1"/>
    </source>
</evidence>
<accession>Q2SJG6</accession>
<dbReference type="AlphaFoldDB" id="Q2SJG6"/>
<dbReference type="EMBL" id="CP000155">
    <property type="protein sequence ID" value="ABC29208.1"/>
    <property type="molecule type" value="Genomic_DNA"/>
</dbReference>
<organism evidence="3 4">
    <name type="scientific">Hahella chejuensis (strain KCTC 2396)</name>
    <dbReference type="NCBI Taxonomy" id="349521"/>
    <lineage>
        <taxon>Bacteria</taxon>
        <taxon>Pseudomonadati</taxon>
        <taxon>Pseudomonadota</taxon>
        <taxon>Gammaproteobacteria</taxon>
        <taxon>Oceanospirillales</taxon>
        <taxon>Hahellaceae</taxon>
        <taxon>Hahella</taxon>
    </lineage>
</organism>
<evidence type="ECO:0000259" key="1">
    <source>
        <dbReference type="Pfam" id="PF00534"/>
    </source>
</evidence>
<dbReference type="PANTHER" id="PTHR12526">
    <property type="entry name" value="GLYCOSYLTRANSFERASE"/>
    <property type="match status" value="1"/>
</dbReference>
<dbReference type="eggNOG" id="COG0438">
    <property type="taxonomic scope" value="Bacteria"/>
</dbReference>
<dbReference type="Proteomes" id="UP000000238">
    <property type="component" value="Chromosome"/>
</dbReference>
<proteinExistence type="predicted"/>
<feature type="domain" description="Glycosyl transferase family 1" evidence="1">
    <location>
        <begin position="164"/>
        <end position="321"/>
    </location>
</feature>
<reference evidence="3 4" key="1">
    <citation type="journal article" date="2005" name="Nucleic Acids Res.">
        <title>Genomic blueprint of Hahella chejuensis, a marine microbe producing an algicidal agent.</title>
        <authorList>
            <person name="Jeong H."/>
            <person name="Yim J.H."/>
            <person name="Lee C."/>
            <person name="Choi S.-H."/>
            <person name="Park Y.K."/>
            <person name="Yoon S.H."/>
            <person name="Hur C.-G."/>
            <person name="Kang H.-Y."/>
            <person name="Kim D."/>
            <person name="Lee H.H."/>
            <person name="Park K.H."/>
            <person name="Park S.-H."/>
            <person name="Park H.-S."/>
            <person name="Lee H.K."/>
            <person name="Oh T.K."/>
            <person name="Kim J.F."/>
        </authorList>
    </citation>
    <scope>NUCLEOTIDE SEQUENCE [LARGE SCALE GENOMIC DNA]</scope>
    <source>
        <strain evidence="3 4">KCTC 2396</strain>
    </source>
</reference>
<gene>
    <name evidence="3" type="ordered locus">HCH_02396</name>
</gene>
<dbReference type="KEGG" id="hch:HCH_02396"/>
<feature type="domain" description="Glycosyltransferase subfamily 4-like N-terminal" evidence="2">
    <location>
        <begin position="44"/>
        <end position="153"/>
    </location>
</feature>
<dbReference type="PANTHER" id="PTHR12526:SF630">
    <property type="entry name" value="GLYCOSYLTRANSFERASE"/>
    <property type="match status" value="1"/>
</dbReference>